<feature type="region of interest" description="Disordered" evidence="2">
    <location>
        <begin position="533"/>
        <end position="563"/>
    </location>
</feature>
<keyword evidence="1" id="KW-0175">Coiled coil</keyword>
<feature type="chain" id="PRO_5046309155" description="Hint domain-containing protein" evidence="3">
    <location>
        <begin position="29"/>
        <end position="1363"/>
    </location>
</feature>
<dbReference type="CDD" id="cd00081">
    <property type="entry name" value="Hint"/>
    <property type="match status" value="1"/>
</dbReference>
<feature type="domain" description="Hint" evidence="4">
    <location>
        <begin position="1117"/>
        <end position="1215"/>
    </location>
</feature>
<proteinExistence type="predicted"/>
<comment type="caution">
    <text evidence="5">The sequence shown here is derived from an EMBL/GenBank/DDBJ whole genome shotgun (WGS) entry which is preliminary data.</text>
</comment>
<feature type="coiled-coil region" evidence="1">
    <location>
        <begin position="320"/>
        <end position="347"/>
    </location>
</feature>
<feature type="region of interest" description="Disordered" evidence="2">
    <location>
        <begin position="441"/>
        <end position="467"/>
    </location>
</feature>
<feature type="compositionally biased region" description="Basic and acidic residues" evidence="2">
    <location>
        <begin position="966"/>
        <end position="982"/>
    </location>
</feature>
<feature type="region of interest" description="Disordered" evidence="2">
    <location>
        <begin position="966"/>
        <end position="996"/>
    </location>
</feature>
<dbReference type="RefSeq" id="WP_233729664.1">
    <property type="nucleotide sequence ID" value="NZ_JAJVCN010000003.1"/>
</dbReference>
<feature type="coiled-coil region" evidence="1">
    <location>
        <begin position="790"/>
        <end position="817"/>
    </location>
</feature>
<dbReference type="InterPro" id="IPR006141">
    <property type="entry name" value="Intein_N"/>
</dbReference>
<dbReference type="PROSITE" id="PS50817">
    <property type="entry name" value="INTEIN_N_TER"/>
    <property type="match status" value="1"/>
</dbReference>
<feature type="compositionally biased region" description="Low complexity" evidence="2">
    <location>
        <begin position="441"/>
        <end position="450"/>
    </location>
</feature>
<keyword evidence="3" id="KW-0732">Signal</keyword>
<organism evidence="5 6">
    <name type="scientific">Kibdelosporangium philippinense</name>
    <dbReference type="NCBI Taxonomy" id="211113"/>
    <lineage>
        <taxon>Bacteria</taxon>
        <taxon>Bacillati</taxon>
        <taxon>Actinomycetota</taxon>
        <taxon>Actinomycetes</taxon>
        <taxon>Pseudonocardiales</taxon>
        <taxon>Pseudonocardiaceae</taxon>
        <taxon>Kibdelosporangium</taxon>
    </lineage>
</organism>
<reference evidence="5 6" key="1">
    <citation type="submission" date="2021-12" db="EMBL/GenBank/DDBJ databases">
        <title>Genome sequence of Kibdelosporangium philippinense ATCC 49844.</title>
        <authorList>
            <person name="Fedorov E.A."/>
            <person name="Omeragic M."/>
            <person name="Shalygina K.F."/>
            <person name="Maclea K.S."/>
        </authorList>
    </citation>
    <scope>NUCLEOTIDE SEQUENCE [LARGE SCALE GENOMIC DNA]</scope>
    <source>
        <strain evidence="5 6">ATCC 49844</strain>
    </source>
</reference>
<name>A0ABS8ZK75_9PSEU</name>
<evidence type="ECO:0000256" key="3">
    <source>
        <dbReference type="SAM" id="SignalP"/>
    </source>
</evidence>
<evidence type="ECO:0000313" key="5">
    <source>
        <dbReference type="EMBL" id="MCE7008135.1"/>
    </source>
</evidence>
<dbReference type="Pfam" id="PF07591">
    <property type="entry name" value="PT-HINT"/>
    <property type="match status" value="1"/>
</dbReference>
<feature type="region of interest" description="Disordered" evidence="2">
    <location>
        <begin position="29"/>
        <end position="64"/>
    </location>
</feature>
<evidence type="ECO:0000259" key="4">
    <source>
        <dbReference type="SMART" id="SM00306"/>
    </source>
</evidence>
<feature type="compositionally biased region" description="Low complexity" evidence="2">
    <location>
        <begin position="533"/>
        <end position="542"/>
    </location>
</feature>
<protein>
    <recommendedName>
        <fullName evidence="4">Hint domain-containing protein</fullName>
    </recommendedName>
</protein>
<dbReference type="InterPro" id="IPR003587">
    <property type="entry name" value="Hint_dom_N"/>
</dbReference>
<keyword evidence="6" id="KW-1185">Reference proteome</keyword>
<evidence type="ECO:0000256" key="2">
    <source>
        <dbReference type="SAM" id="MobiDB-lite"/>
    </source>
</evidence>
<dbReference type="SUPFAM" id="SSF51294">
    <property type="entry name" value="Hedgehog/intein (Hint) domain"/>
    <property type="match status" value="1"/>
</dbReference>
<dbReference type="Proteomes" id="UP001521150">
    <property type="component" value="Unassembled WGS sequence"/>
</dbReference>
<gene>
    <name evidence="5" type="ORF">LWC34_35755</name>
</gene>
<feature type="coiled-coil region" evidence="1">
    <location>
        <begin position="636"/>
        <end position="663"/>
    </location>
</feature>
<dbReference type="Gene3D" id="2.170.16.10">
    <property type="entry name" value="Hedgehog/Intein (Hint) domain"/>
    <property type="match status" value="1"/>
</dbReference>
<dbReference type="SMART" id="SM00306">
    <property type="entry name" value="HintN"/>
    <property type="match status" value="1"/>
</dbReference>
<evidence type="ECO:0000256" key="1">
    <source>
        <dbReference type="SAM" id="Coils"/>
    </source>
</evidence>
<feature type="compositionally biased region" description="Low complexity" evidence="2">
    <location>
        <begin position="879"/>
        <end position="893"/>
    </location>
</feature>
<dbReference type="InterPro" id="IPR036844">
    <property type="entry name" value="Hint_dom_sf"/>
</dbReference>
<sequence>MKLFRRALTASLTAVVFAGLIQPTNAVAEAPTVASSSTEDPPPSPARPMPPDPYKEWDGTAGVPDTGDPRLRQLVADNAELAEDVEVRDAAKVALAGGRTAIMAFLNTGLKEAQKKAADRKARVAAENRAAIEPLRGTGGPYLRAEVDRVLAGTDLDRLQFLAYGKGIAEQRDAAAVQSGKQRADENRARVTMVLAAGGPEVKRAAQTALDAGDAAIEQFLATGYLEAARKDAEAREKFLADEEARIKAAEALSELAKKSARANEARRVLMIQHGNGVRALQRSSNALILAGNEARKAEQILAANDAGGQHPADSFNGVKAEVARQLSNARAAADDANRAAVQAQVQADVLVETGLPYGAQWAQMAFGMSQAAKAAVSAVETASHSVDAAAFTDQARNAQERTERHAEQARKWRETAQKHADAAADLAKAAQVQAQAAKDAAARTKASRQAAERAEADAWAAAERTRQHRITAEREAATAAAQRAIAQREAANAAAARGRAEQQAAVARAMRGEAETQAGIAAAARGRAEAADGAAATAETNARNEERNAVASRDAAYRAERDQRAAEARAAAMESMAAAARGGPHAEAAQNEANKAFGDALTARGAAGAARNAANIATGAAAGARGAATEATRAAARARAAAQAAQAAAARANAAANRAEAEAAATHAAALRANSAASDATFQEAKAAEAAQNAVNLANQAASEAMNSLMAADRTKAEADAAAQEAVSAATQATLAVQAVSAAKASSQAITEPANTAITVVAPFTGQDIDADFVARVAEQARAVGAEQAAAAERRAAEALEAARLAQEAASRAKEEVKPAYDAAAAAAKSSAAAAQSAAEAQRAAADAAADGAAARAAAARANQADAQAREDARKARNAANAAANDARIAGRSASAAEADAAAARSAASRAEADAAAARGAADRAEVDATAAAAAADSAQKHADGAAEAAKNAYNAAVDAGKAADRAEEAARRAEAERRGQQVDQEAPKGLTDAELNDLFEEGGPELVDEYRKAYQDAKKSVIDYILEVGGQVLLDVIGYTDAKKCFTEGDVAACLWTVVNVGSLLMLIAKLPAVSGAIARVVSGLTKFLESTAAGRKLLDKVGDFLTKTKTCRIGNSFTPDTPVLMADGSHKPIEDVLIGDQVVATDPVTNTTAARAVTRVIVGEGSKNLVRVTVDKAGTIETTDGHPFWLDVRGRWLEAKDLAPGDVLRFADGRRGAVTAVRKHTEVRKVFNLTVADIRTFYVTAKLANGQVWRDILVHNTGGCGGDQWTSDFNLDEHYNKHGRDMGFYLKEDYQKAAQQFLCTCRGRPSTMKIKQNGTTKYYYDTATGEYGMTGQKGIITYFEPDDGLAYFDRQPGFEI</sequence>
<accession>A0ABS8ZK75</accession>
<evidence type="ECO:0000313" key="6">
    <source>
        <dbReference type="Proteomes" id="UP001521150"/>
    </source>
</evidence>
<feature type="region of interest" description="Disordered" evidence="2">
    <location>
        <begin position="866"/>
        <end position="893"/>
    </location>
</feature>
<feature type="signal peptide" evidence="3">
    <location>
        <begin position="1"/>
        <end position="28"/>
    </location>
</feature>
<feature type="compositionally biased region" description="Pro residues" evidence="2">
    <location>
        <begin position="40"/>
        <end position="52"/>
    </location>
</feature>
<dbReference type="EMBL" id="JAJVCN010000003">
    <property type="protein sequence ID" value="MCE7008135.1"/>
    <property type="molecule type" value="Genomic_DNA"/>
</dbReference>